<reference evidence="5" key="1">
    <citation type="submission" date="2016-06" db="UniProtKB">
        <authorList>
            <consortium name="WormBaseParasite"/>
        </authorList>
    </citation>
    <scope>IDENTIFICATION</scope>
</reference>
<dbReference type="GO" id="GO:0005829">
    <property type="term" value="C:cytosol"/>
    <property type="evidence" value="ECO:0007669"/>
    <property type="project" value="TreeGrafter"/>
</dbReference>
<dbReference type="Gene3D" id="2.130.10.120">
    <property type="entry name" value="Prolyl oligopeptidase, N-terminal domain"/>
    <property type="match status" value="1"/>
</dbReference>
<accession>A0A183J3X2</accession>
<feature type="region of interest" description="Disordered" evidence="1">
    <location>
        <begin position="1"/>
        <end position="21"/>
    </location>
</feature>
<sequence>MCDASENESITPNSVASVPTDLANSNPPWVYPLARRDETIVDDFHGTKLADPYRWLEDPDSDETKEYVSKLNAVSTPFLQTCPAREKIGEKLTELWNYEKFSNMRKHGSRYFYKYNSGLQNQHVLYMKESLQDDGKVFLDPNTLSDDGTVALTALSFSHDGELLAYGISERGSDWVTVKFMKIPSEEQLPDKLVKLRYTTLSWTIDNKGIFYTMFPEHKSEAVGTSTAKNEFHKLFYHVLGTDQSEDILCFDFPENANYMM</sequence>
<name>A0A183J3X2_9BILA</name>
<dbReference type="Proteomes" id="UP000270296">
    <property type="component" value="Unassembled WGS sequence"/>
</dbReference>
<dbReference type="InterPro" id="IPR051167">
    <property type="entry name" value="Prolyl_oligopep/macrocyclase"/>
</dbReference>
<gene>
    <name evidence="3" type="ORF">SBAD_LOCUS10570</name>
</gene>
<evidence type="ECO:0000259" key="2">
    <source>
        <dbReference type="Pfam" id="PF02897"/>
    </source>
</evidence>
<proteinExistence type="predicted"/>
<dbReference type="SUPFAM" id="SSF50993">
    <property type="entry name" value="Peptidase/esterase 'gauge' domain"/>
    <property type="match status" value="1"/>
</dbReference>
<reference evidence="3 4" key="2">
    <citation type="submission" date="2018-11" db="EMBL/GenBank/DDBJ databases">
        <authorList>
            <consortium name="Pathogen Informatics"/>
        </authorList>
    </citation>
    <scope>NUCLEOTIDE SEQUENCE [LARGE SCALE GENOMIC DNA]</scope>
</reference>
<dbReference type="PANTHER" id="PTHR42881:SF2">
    <property type="entry name" value="PROLYL ENDOPEPTIDASE"/>
    <property type="match status" value="1"/>
</dbReference>
<evidence type="ECO:0000256" key="1">
    <source>
        <dbReference type="SAM" id="MobiDB-lite"/>
    </source>
</evidence>
<dbReference type="AlphaFoldDB" id="A0A183J3X2"/>
<evidence type="ECO:0000313" key="4">
    <source>
        <dbReference type="Proteomes" id="UP000270296"/>
    </source>
</evidence>
<feature type="compositionally biased region" description="Polar residues" evidence="1">
    <location>
        <begin position="7"/>
        <end position="21"/>
    </location>
</feature>
<dbReference type="Pfam" id="PF02897">
    <property type="entry name" value="Peptidase_S9_N"/>
    <property type="match status" value="1"/>
</dbReference>
<dbReference type="WBParaSite" id="SBAD_0001094001-mRNA-1">
    <property type="protein sequence ID" value="SBAD_0001094001-mRNA-1"/>
    <property type="gene ID" value="SBAD_0001094001"/>
</dbReference>
<evidence type="ECO:0000313" key="5">
    <source>
        <dbReference type="WBParaSite" id="SBAD_0001094001-mRNA-1"/>
    </source>
</evidence>
<feature type="domain" description="Peptidase S9A N-terminal" evidence="2">
    <location>
        <begin position="32"/>
        <end position="260"/>
    </location>
</feature>
<keyword evidence="4" id="KW-1185">Reference proteome</keyword>
<dbReference type="GO" id="GO:0004252">
    <property type="term" value="F:serine-type endopeptidase activity"/>
    <property type="evidence" value="ECO:0007669"/>
    <property type="project" value="InterPro"/>
</dbReference>
<evidence type="ECO:0000313" key="3">
    <source>
        <dbReference type="EMBL" id="VDP32901.1"/>
    </source>
</evidence>
<dbReference type="EMBL" id="UZAM01014270">
    <property type="protein sequence ID" value="VDP32901.1"/>
    <property type="molecule type" value="Genomic_DNA"/>
</dbReference>
<organism evidence="5">
    <name type="scientific">Soboliphyme baturini</name>
    <dbReference type="NCBI Taxonomy" id="241478"/>
    <lineage>
        <taxon>Eukaryota</taxon>
        <taxon>Metazoa</taxon>
        <taxon>Ecdysozoa</taxon>
        <taxon>Nematoda</taxon>
        <taxon>Enoplea</taxon>
        <taxon>Dorylaimia</taxon>
        <taxon>Dioctophymatida</taxon>
        <taxon>Dioctophymatoidea</taxon>
        <taxon>Soboliphymatidae</taxon>
        <taxon>Soboliphyme</taxon>
    </lineage>
</organism>
<dbReference type="GO" id="GO:0070012">
    <property type="term" value="F:oligopeptidase activity"/>
    <property type="evidence" value="ECO:0007669"/>
    <property type="project" value="TreeGrafter"/>
</dbReference>
<dbReference type="PANTHER" id="PTHR42881">
    <property type="entry name" value="PROLYL ENDOPEPTIDASE"/>
    <property type="match status" value="1"/>
</dbReference>
<dbReference type="InterPro" id="IPR023302">
    <property type="entry name" value="Pept_S9A_N"/>
</dbReference>
<dbReference type="OrthoDB" id="248387at2759"/>
<protein>
    <submittedName>
        <fullName evidence="5">Peptidase_S9_N domain-containing protein</fullName>
    </submittedName>
</protein>